<comment type="caution">
    <text evidence="1">The sequence shown here is derived from an EMBL/GenBank/DDBJ whole genome shotgun (WGS) entry which is preliminary data.</text>
</comment>
<proteinExistence type="predicted"/>
<accession>A0A0G1J5X1</accession>
<evidence type="ECO:0000313" key="1">
    <source>
        <dbReference type="EMBL" id="KKT67051.1"/>
    </source>
</evidence>
<organism evidence="1 2">
    <name type="scientific">Candidatus Woesebacteria bacterium GW2011_GWA2_44_33</name>
    <dbReference type="NCBI Taxonomy" id="1618564"/>
    <lineage>
        <taxon>Bacteria</taxon>
        <taxon>Candidatus Woeseibacteriota</taxon>
    </lineage>
</organism>
<dbReference type="Proteomes" id="UP000034826">
    <property type="component" value="Unassembled WGS sequence"/>
</dbReference>
<evidence type="ECO:0008006" key="3">
    <source>
        <dbReference type="Google" id="ProtNLM"/>
    </source>
</evidence>
<sequence>MGINSPSFFIIKNMMSKKVSLEIQVSEILDKLKPQFNRNIVIDNQEFFNVAKEVIKDQEKIHSSLAEPKTCDLETYKEYVLYERFTILLVQKTTFPISKSDPLFILLNKIPPERIDQISSEINKLMSFNKKNKFLNSQKDLKEFDKLYRDLILNRNDNAQSNGYPNYAYAFLDKQGIKESLFVEFEKKVSELIIFCQKSVSDIQIDQNKIIDDFYTPCFLCDNNKQKIILDQNVIENILNTFEILKKYKDKIKIEPGSSSSMRYYPTDDTFIISINSKFSDTHKTLDLIHELSHVISVLQDFQSKMIPLSKPRYLREKEAIKIFISILREKYMPLYKCFIGNILNDLQQTLFEIKSYSNTEANYGLAYANIKHSLYPETENKKNFGYKLNKNLIIKPFANLIYSIAYMEILLTSD</sequence>
<evidence type="ECO:0000313" key="2">
    <source>
        <dbReference type="Proteomes" id="UP000034826"/>
    </source>
</evidence>
<protein>
    <recommendedName>
        <fullName evidence="3">IrrE N-terminal-like domain-containing protein</fullName>
    </recommendedName>
</protein>
<name>A0A0G1J5X1_9BACT</name>
<dbReference type="AlphaFoldDB" id="A0A0G1J5X1"/>
<gene>
    <name evidence="1" type="ORF">UW60_C0014G0015</name>
</gene>
<dbReference type="EMBL" id="LCIY01000014">
    <property type="protein sequence ID" value="KKT67051.1"/>
    <property type="molecule type" value="Genomic_DNA"/>
</dbReference>
<reference evidence="1 2" key="1">
    <citation type="journal article" date="2015" name="Nature">
        <title>rRNA introns, odd ribosomes, and small enigmatic genomes across a large radiation of phyla.</title>
        <authorList>
            <person name="Brown C.T."/>
            <person name="Hug L.A."/>
            <person name="Thomas B.C."/>
            <person name="Sharon I."/>
            <person name="Castelle C.J."/>
            <person name="Singh A."/>
            <person name="Wilkins M.J."/>
            <person name="Williams K.H."/>
            <person name="Banfield J.F."/>
        </authorList>
    </citation>
    <scope>NUCLEOTIDE SEQUENCE [LARGE SCALE GENOMIC DNA]</scope>
</reference>